<comment type="catalytic activity">
    <reaction evidence="1">
        <text>3',5'-cyclic CMP + H2O = CMP + H(+)</text>
        <dbReference type="Rhea" id="RHEA:72675"/>
        <dbReference type="ChEBI" id="CHEBI:15377"/>
        <dbReference type="ChEBI" id="CHEBI:15378"/>
        <dbReference type="ChEBI" id="CHEBI:58003"/>
        <dbReference type="ChEBI" id="CHEBI:60377"/>
    </reaction>
    <physiologicalReaction direction="left-to-right" evidence="1">
        <dbReference type="Rhea" id="RHEA:72676"/>
    </physiologicalReaction>
</comment>
<evidence type="ECO:0000256" key="1">
    <source>
        <dbReference type="ARBA" id="ARBA00034221"/>
    </source>
</evidence>
<dbReference type="RefSeq" id="WP_182303826.1">
    <property type="nucleotide sequence ID" value="NZ_CP041969.1"/>
</dbReference>
<dbReference type="Pfam" id="PF23023">
    <property type="entry name" value="Anti-Pycsar_Apyc1"/>
    <property type="match status" value="1"/>
</dbReference>
<keyword evidence="6" id="KW-1185">Reference proteome</keyword>
<sequence>MDLKVQMLGTGSAFAKAFNNNNALFTVDGLNLLVDCGITGPKALHELGYSFNDLHAVLLTHIHADHIGGIEEYAFQMKYIYGRKPILYIADTLVDTLWENSLKGGLQQEPTDTLEDYFDVRPLQAGSKHEVLPGLQVELIATHHIPNKDNYSLLFNDFFFYSGDTVFDPDLLDSLVGERGVQLIFHDCQLHPPGVVHACLSQLLTLPSHIQERVYLMHYGDDQPEFVGRTGPMRFVEQQRVYDIHQLTFAGQSGMIE</sequence>
<evidence type="ECO:0000256" key="3">
    <source>
        <dbReference type="ARBA" id="ARBA00048505"/>
    </source>
</evidence>
<comment type="catalytic activity">
    <reaction evidence="3">
        <text>3',5'-cyclic UMP + H2O = UMP + H(+)</text>
        <dbReference type="Rhea" id="RHEA:70575"/>
        <dbReference type="ChEBI" id="CHEBI:15377"/>
        <dbReference type="ChEBI" id="CHEBI:15378"/>
        <dbReference type="ChEBI" id="CHEBI:57865"/>
        <dbReference type="ChEBI" id="CHEBI:184387"/>
    </reaction>
    <physiologicalReaction direction="left-to-right" evidence="3">
        <dbReference type="Rhea" id="RHEA:70576"/>
    </physiologicalReaction>
</comment>
<accession>A0A7G5C6M8</accession>
<dbReference type="GO" id="GO:0016787">
    <property type="term" value="F:hydrolase activity"/>
    <property type="evidence" value="ECO:0007669"/>
    <property type="project" value="UniProtKB-KW"/>
</dbReference>
<feature type="domain" description="Metallo-beta-lactamase" evidence="4">
    <location>
        <begin position="19"/>
        <end position="218"/>
    </location>
</feature>
<dbReference type="Gene3D" id="3.60.15.10">
    <property type="entry name" value="Ribonuclease Z/Hydroxyacylglutathione hydrolase-like"/>
    <property type="match status" value="1"/>
</dbReference>
<dbReference type="InterPro" id="IPR036866">
    <property type="entry name" value="RibonucZ/Hydroxyglut_hydro"/>
</dbReference>
<evidence type="ECO:0000313" key="6">
    <source>
        <dbReference type="Proteomes" id="UP000515679"/>
    </source>
</evidence>
<protein>
    <submittedName>
        <fullName evidence="5">Ribonuclease Z</fullName>
    </submittedName>
</protein>
<evidence type="ECO:0000313" key="5">
    <source>
        <dbReference type="EMBL" id="QMV44862.1"/>
    </source>
</evidence>
<comment type="function">
    <text evidence="2">Counteracts the endogenous Pycsar antiviral defense system. Phosphodiesterase that enables metal-dependent hydrolysis of host cyclic nucleotide Pycsar defense signals such as cCMP and cUMP.</text>
</comment>
<dbReference type="InterPro" id="IPR001279">
    <property type="entry name" value="Metallo-B-lactamas"/>
</dbReference>
<dbReference type="GO" id="GO:0046872">
    <property type="term" value="F:metal ion binding"/>
    <property type="evidence" value="ECO:0007669"/>
    <property type="project" value="UniProtKB-KW"/>
</dbReference>
<dbReference type="Proteomes" id="UP000515679">
    <property type="component" value="Chromosome"/>
</dbReference>
<name>A0A7G5C6M8_9BACL</name>
<dbReference type="SUPFAM" id="SSF56281">
    <property type="entry name" value="Metallo-hydrolase/oxidoreductase"/>
    <property type="match status" value="1"/>
</dbReference>
<dbReference type="KEGG" id="cchl:FPL14_03295"/>
<evidence type="ECO:0000256" key="2">
    <source>
        <dbReference type="ARBA" id="ARBA00034301"/>
    </source>
</evidence>
<organism evidence="5 6">
    <name type="scientific">Cohnella cholangitidis</name>
    <dbReference type="NCBI Taxonomy" id="2598458"/>
    <lineage>
        <taxon>Bacteria</taxon>
        <taxon>Bacillati</taxon>
        <taxon>Bacillota</taxon>
        <taxon>Bacilli</taxon>
        <taxon>Bacillales</taxon>
        <taxon>Paenibacillaceae</taxon>
        <taxon>Cohnella</taxon>
    </lineage>
</organism>
<evidence type="ECO:0000259" key="4">
    <source>
        <dbReference type="SMART" id="SM00849"/>
    </source>
</evidence>
<dbReference type="EMBL" id="CP041969">
    <property type="protein sequence ID" value="QMV44862.1"/>
    <property type="molecule type" value="Genomic_DNA"/>
</dbReference>
<gene>
    <name evidence="5" type="ORF">FPL14_03295</name>
</gene>
<dbReference type="SMART" id="SM00849">
    <property type="entry name" value="Lactamase_B"/>
    <property type="match status" value="1"/>
</dbReference>
<proteinExistence type="predicted"/>
<dbReference type="AlphaFoldDB" id="A0A7G5C6M8"/>
<reference evidence="5 6" key="1">
    <citation type="submission" date="2019-07" db="EMBL/GenBank/DDBJ databases">
        <authorList>
            <person name="Kim J.K."/>
            <person name="Cheong H.-M."/>
            <person name="Choi Y."/>
            <person name="Hwang K.J."/>
            <person name="Lee S."/>
            <person name="Choi C."/>
        </authorList>
    </citation>
    <scope>NUCLEOTIDE SEQUENCE [LARGE SCALE GENOMIC DNA]</scope>
    <source>
        <strain evidence="5 6">KS 22</strain>
    </source>
</reference>